<sequence>MTPAKLSQQLLNFSGEAIDALQLRITEALAARSHGIEMSIREGVADSFLNLAASTMHTSDDIFIKVSQRLANKLTESQFNSGAPGGILIIVSGEVGEEQKPFLAVIKAETQTGFSTHENEEQLTMQFLNELLLTPSQRFYKIGFIVEKDAATKDENDNYPFSSFRAFLFDHLMTSTDTSKAASYFYNSFLGMDISSSSKKLTQDFYETTRKFINESSMPEEVKLDLHEALRAELRSKKTTLNINAFADEHFPGEIKDKYKKAISDKRLPQNSFIKDTDYISSKLKRRSRLIFSNDIWMSVPPENFRELVEILPSDDHNITLIKINGKLTSQL</sequence>
<dbReference type="Pfam" id="PF04245">
    <property type="entry name" value="NA37"/>
    <property type="match status" value="1"/>
</dbReference>
<gene>
    <name evidence="1" type="ORF">DL189_24335</name>
</gene>
<evidence type="ECO:0008006" key="3">
    <source>
        <dbReference type="Google" id="ProtNLM"/>
    </source>
</evidence>
<dbReference type="AlphaFoldDB" id="A0A9X7KXD8"/>
<accession>A0A9X7KXD8</accession>
<dbReference type="InterPro" id="IPR007358">
    <property type="entry name" value="Nucleoid_associated_NdpA"/>
</dbReference>
<name>A0A9X7KXD8_9ENTR</name>
<reference evidence="1 2" key="1">
    <citation type="submission" date="2018-05" db="EMBL/GenBank/DDBJ databases">
        <title>Evaluation of testing and processing parameters for the GenePOC Carba assay.</title>
        <authorList>
            <person name="Walsh T.R."/>
        </authorList>
    </citation>
    <scope>NUCLEOTIDE SEQUENCE [LARGE SCALE GENOMIC DNA]</scope>
    <source>
        <strain evidence="1 2">PECIMP</strain>
    </source>
</reference>
<evidence type="ECO:0000313" key="2">
    <source>
        <dbReference type="Proteomes" id="UP000246375"/>
    </source>
</evidence>
<protein>
    <recommendedName>
        <fullName evidence="3">Nucleoid-associated protein</fullName>
    </recommendedName>
</protein>
<proteinExistence type="predicted"/>
<organism evidence="1 2">
    <name type="scientific">Enterobacter hormaechei</name>
    <dbReference type="NCBI Taxonomy" id="158836"/>
    <lineage>
        <taxon>Bacteria</taxon>
        <taxon>Pseudomonadati</taxon>
        <taxon>Pseudomonadota</taxon>
        <taxon>Gammaproteobacteria</taxon>
        <taxon>Enterobacterales</taxon>
        <taxon>Enterobacteriaceae</taxon>
        <taxon>Enterobacter</taxon>
        <taxon>Enterobacter cloacae complex</taxon>
    </lineage>
</organism>
<dbReference type="GO" id="GO:0009295">
    <property type="term" value="C:nucleoid"/>
    <property type="evidence" value="ECO:0007669"/>
    <property type="project" value="InterPro"/>
</dbReference>
<comment type="caution">
    <text evidence="1">The sequence shown here is derived from an EMBL/GenBank/DDBJ whole genome shotgun (WGS) entry which is preliminary data.</text>
</comment>
<dbReference type="EMBL" id="QHMI01000043">
    <property type="protein sequence ID" value="PXB34085.1"/>
    <property type="molecule type" value="Genomic_DNA"/>
</dbReference>
<dbReference type="Proteomes" id="UP000246375">
    <property type="component" value="Unassembled WGS sequence"/>
</dbReference>
<evidence type="ECO:0000313" key="1">
    <source>
        <dbReference type="EMBL" id="PXB34085.1"/>
    </source>
</evidence>